<dbReference type="SMART" id="SM00382">
    <property type="entry name" value="AAA"/>
    <property type="match status" value="2"/>
</dbReference>
<evidence type="ECO:0000256" key="7">
    <source>
        <dbReference type="ARBA" id="ARBA00022840"/>
    </source>
</evidence>
<dbReference type="Pfam" id="PF23321">
    <property type="entry name" value="R1_ABCA1"/>
    <property type="match status" value="1"/>
</dbReference>
<evidence type="ECO:0000256" key="9">
    <source>
        <dbReference type="ARBA" id="ARBA00023136"/>
    </source>
</evidence>
<keyword evidence="3" id="KW-0813">Transport</keyword>
<dbReference type="GO" id="GO:0005524">
    <property type="term" value="F:ATP binding"/>
    <property type="evidence" value="ECO:0007669"/>
    <property type="project" value="UniProtKB-KW"/>
</dbReference>
<keyword evidence="8 10" id="KW-1133">Transmembrane helix</keyword>
<feature type="transmembrane region" description="Helical" evidence="10">
    <location>
        <begin position="411"/>
        <end position="434"/>
    </location>
</feature>
<evidence type="ECO:0000256" key="4">
    <source>
        <dbReference type="ARBA" id="ARBA00022692"/>
    </source>
</evidence>
<dbReference type="InterPro" id="IPR013525">
    <property type="entry name" value="ABC2_TM"/>
</dbReference>
<dbReference type="EMBL" id="SDOX01000010">
    <property type="protein sequence ID" value="TFJ85930.1"/>
    <property type="molecule type" value="Genomic_DNA"/>
</dbReference>
<proteinExistence type="inferred from homology"/>
<feature type="transmembrane region" description="Helical" evidence="10">
    <location>
        <begin position="1214"/>
        <end position="1236"/>
    </location>
</feature>
<dbReference type="GO" id="GO:0016887">
    <property type="term" value="F:ATP hydrolysis activity"/>
    <property type="evidence" value="ECO:0007669"/>
    <property type="project" value="InterPro"/>
</dbReference>
<feature type="transmembrane region" description="Helical" evidence="10">
    <location>
        <begin position="941"/>
        <end position="964"/>
    </location>
</feature>
<evidence type="ECO:0000259" key="11">
    <source>
        <dbReference type="PROSITE" id="PS50893"/>
    </source>
</evidence>
<feature type="transmembrane region" description="Helical" evidence="10">
    <location>
        <begin position="1248"/>
        <end position="1271"/>
    </location>
</feature>
<comment type="caution">
    <text evidence="12">The sequence shown here is derived from an EMBL/GenBank/DDBJ whole genome shotgun (WGS) entry which is preliminary data.</text>
</comment>
<feature type="transmembrane region" description="Helical" evidence="10">
    <location>
        <begin position="1327"/>
        <end position="1347"/>
    </location>
</feature>
<feature type="transmembrane region" description="Helical" evidence="10">
    <location>
        <begin position="343"/>
        <end position="361"/>
    </location>
</feature>
<evidence type="ECO:0000313" key="13">
    <source>
        <dbReference type="Proteomes" id="UP000355283"/>
    </source>
</evidence>
<evidence type="ECO:0000256" key="10">
    <source>
        <dbReference type="SAM" id="Phobius"/>
    </source>
</evidence>
<sequence length="1869" mass="206026">MLAIYNTIKPQVLLEMLPNATRTIRFDHFYAINGNPQCTGYDSNIFWRCPTRDCSPDACNKLVFAVAPSSNTDTAAAEAASALELRVQDLTNSSVSTLLFPSEADLDAYIAQPDYAVNTTLKNIGVAVVFDSGAPNWHYHLRVNRTVNEGYTYNLPPTTLSTDSLLKNPNDWPKVCSRCSGQYLQSWYQSGALAVQNLVDSFIISQAAGAPRKLAASVVNFPSPGYTEAGFWGQAQSFFPIFMLVTILYSVSNVVRSLVTEKEARIREGMRMMALTDSALYASWVFHFATTFTIIAALIVLVGGKLFQHSDKGLVFAFFLLFFFATMAFAFWISTFFSKSKTAAILGIMPYFAGYFLTMALKPASGRSVKLLASLHPAAAFALGISAFTEYEDAQQGVTLFTFATSANGNFAFSDALGMLLVDVFVYAFLFWYFEKVWPNEFGTRLPPYFLCMPSYWNSWLGIGRGEVRPLHEGISNSSGELKQESGPDVERVPDTLAQQIKEGKCICIRDMCKTFSTNTGPKHAVDHLNLTMYSGQITALLGHNGAGKSTTIGILTGLTAPTSGVAIINGMDVSQDMQSIRHSLGVCPQHDVLFADLTVEEHLTLFANFKGMPRSEVQAAVTSMIAEVGLTEKRKVASKNLSGGMKRKLSLGIAFIGGSKVVILDEPTSGIDAYSRRFVWNVIRKYKEGRTIILTTHFLEEADLLGDRIAIMAKGKLRACGSSLFLKNNFGVGYNLTIEKKAAADATRIQRYVQNKVQDAKVLSCVGAEISFQLPRNSAEDFKALFEGLDNHQEALGLEHYGVSVTTLEEVFIRVTRGDEIDVEAKAAISVRRNSLEERRRSLEELRYTSLCRTLDGTMPPQKTSAPLEIVTHSSGEALRPKTAGISDGKVPPSMKVHRGLMPCAEDQKIDFNDHWRFFRRHMYALLVKRMLYLKRDKKAWVYQFVLPALFVLVGCLLMRAGVNSIFAEKMPPLTLSLDAYNPGIQTNRNPLPYNAEGESFIFTMWEGNQQMENPNVVGQDVIMAAIPSGSTLPTYSIAANSVQNMSSGLLDTRRDWKASRYGALTFAVVDDLEEFNYNVHANYTGAHSSAIFANLINDALLQQYAPGSSIKTTIKPLGVTRNEISTAASFDGFTIVIMMMLAFAFIPAAFALFVVRERETKAKHLQLVSGVSFLSYWLSTWLFDFASYQVPLWMTIVILKLFDAQALMNGKAFGATVLLMELFGTSVTGFTYLTTFSFRRHSRIQVATIMLNFMCGVVLVTLTVIMTFIPTTRDVALKLVYLFRLAPPFAAGNGLLNVVFTDFFSSLDQKQYTPYSLNIAGYSMIYMSVETVVYFVLVLCVEYLIRRPTVSKLLEGGSSSMAAKDCSGKDEAVLEEEDRVRREATMDTMKAGGDVVVIKDMTKTYRGGKLAVRGMSLGIPNGECFGLLGVNGAGKTTTLSILTAEFPPSSGQVWLGGYDIADNPEVVRRLVGYCPQFDALFDLLTGQEHLELYARVKGLSEAQVKTVVARKVMEMDLVEFANRNATTYSGGNRRKLSVAMAMIGSPQIVILDEPSSGMDAVARRFMWKVISDITTKRGECCVILTTHSMEECEALCTRIGIMVGGRFRCMGSAQHLKSRYGMGYQLEISVALPRGEIVPASDDEDSGGETEGKRMVLPADDTFLARLEGAAARLSTERFTMPQLEIALAAIDKAAWLEVISPTGTGADVWQTVTASGSIGVREFAGWCSLEDRVESILRFIMDNYPDAVLRERQGTKVRFEIPSTDTNTGAARKLSEMFGLIEDNKGRLHVEDYSVCQTSLEQIFNFFAGQQEEEKGPAGEREKEMLQMGCDVCDVVTEEDRESVENVSALAETCGRSTIISSGAVI</sequence>
<dbReference type="InterPro" id="IPR056264">
    <property type="entry name" value="R2_ABCA1-4-like"/>
</dbReference>
<dbReference type="Pfam" id="PF12698">
    <property type="entry name" value="ABC2_membrane_3"/>
    <property type="match status" value="2"/>
</dbReference>
<dbReference type="GO" id="GO:0016020">
    <property type="term" value="C:membrane"/>
    <property type="evidence" value="ECO:0007669"/>
    <property type="project" value="UniProtKB-SubCell"/>
</dbReference>
<feature type="transmembrane region" description="Helical" evidence="10">
    <location>
        <begin position="1134"/>
        <end position="1157"/>
    </location>
</feature>
<dbReference type="FunFam" id="3.40.50.300:FF:000298">
    <property type="entry name" value="ATP-binding cassette sub-family A member 12"/>
    <property type="match status" value="1"/>
</dbReference>
<evidence type="ECO:0000256" key="1">
    <source>
        <dbReference type="ARBA" id="ARBA00004141"/>
    </source>
</evidence>
<evidence type="ECO:0000256" key="8">
    <source>
        <dbReference type="ARBA" id="ARBA00022989"/>
    </source>
</evidence>
<keyword evidence="5" id="KW-0677">Repeat</keyword>
<dbReference type="OrthoDB" id="10255969at2759"/>
<dbReference type="InterPro" id="IPR027417">
    <property type="entry name" value="P-loop_NTPase"/>
</dbReference>
<dbReference type="GO" id="GO:0140359">
    <property type="term" value="F:ABC-type transporter activity"/>
    <property type="evidence" value="ECO:0007669"/>
    <property type="project" value="InterPro"/>
</dbReference>
<evidence type="ECO:0000256" key="6">
    <source>
        <dbReference type="ARBA" id="ARBA00022741"/>
    </source>
</evidence>
<evidence type="ECO:0000313" key="12">
    <source>
        <dbReference type="EMBL" id="TFJ85930.1"/>
    </source>
</evidence>
<gene>
    <name evidence="12" type="ORF">NSK_002750</name>
</gene>
<feature type="transmembrane region" description="Helical" evidence="10">
    <location>
        <begin position="238"/>
        <end position="259"/>
    </location>
</feature>
<dbReference type="Proteomes" id="UP000355283">
    <property type="component" value="Unassembled WGS sequence"/>
</dbReference>
<feature type="transmembrane region" description="Helical" evidence="10">
    <location>
        <begin position="1283"/>
        <end position="1306"/>
    </location>
</feature>
<keyword evidence="9 10" id="KW-0472">Membrane</keyword>
<dbReference type="CDD" id="cd03263">
    <property type="entry name" value="ABC_subfamily_A"/>
    <property type="match status" value="2"/>
</dbReference>
<dbReference type="SUPFAM" id="SSF52540">
    <property type="entry name" value="P-loop containing nucleoside triphosphate hydrolases"/>
    <property type="match status" value="2"/>
</dbReference>
<dbReference type="InterPro" id="IPR017871">
    <property type="entry name" value="ABC_transporter-like_CS"/>
</dbReference>
<dbReference type="InterPro" id="IPR026082">
    <property type="entry name" value="ABCA"/>
</dbReference>
<organism evidence="12 13">
    <name type="scientific">Nannochloropsis salina CCMP1776</name>
    <dbReference type="NCBI Taxonomy" id="1027361"/>
    <lineage>
        <taxon>Eukaryota</taxon>
        <taxon>Sar</taxon>
        <taxon>Stramenopiles</taxon>
        <taxon>Ochrophyta</taxon>
        <taxon>Eustigmatophyceae</taxon>
        <taxon>Eustigmatales</taxon>
        <taxon>Monodopsidaceae</taxon>
        <taxon>Microchloropsis</taxon>
        <taxon>Microchloropsis salina</taxon>
    </lineage>
</organism>
<name>A0A4D9D3B3_9STRA</name>
<feature type="domain" description="ABC transporter" evidence="11">
    <location>
        <begin position="507"/>
        <end position="740"/>
    </location>
</feature>
<dbReference type="Gene3D" id="3.40.50.300">
    <property type="entry name" value="P-loop containing nucleotide triphosphate hydrolases"/>
    <property type="match status" value="2"/>
</dbReference>
<dbReference type="FunFam" id="3.40.50.300:FF:000335">
    <property type="entry name" value="ATP binding cassette subfamily A member 5"/>
    <property type="match status" value="1"/>
</dbReference>
<dbReference type="GO" id="GO:0005319">
    <property type="term" value="F:lipid transporter activity"/>
    <property type="evidence" value="ECO:0007669"/>
    <property type="project" value="TreeGrafter"/>
</dbReference>
<keyword evidence="6" id="KW-0547">Nucleotide-binding</keyword>
<dbReference type="PANTHER" id="PTHR19229:SF36">
    <property type="entry name" value="ATP-BINDING CASSETTE SUB-FAMILY A MEMBER 2"/>
    <property type="match status" value="1"/>
</dbReference>
<evidence type="ECO:0000256" key="2">
    <source>
        <dbReference type="ARBA" id="ARBA00008869"/>
    </source>
</evidence>
<dbReference type="InterPro" id="IPR003439">
    <property type="entry name" value="ABC_transporter-like_ATP-bd"/>
</dbReference>
<feature type="transmembrane region" description="Helical" evidence="10">
    <location>
        <begin position="1169"/>
        <end position="1194"/>
    </location>
</feature>
<reference evidence="12 13" key="1">
    <citation type="submission" date="2019-01" db="EMBL/GenBank/DDBJ databases">
        <title>Nuclear Genome Assembly of the Microalgal Biofuel strain Nannochloropsis salina CCMP1776.</title>
        <authorList>
            <person name="Hovde B."/>
        </authorList>
    </citation>
    <scope>NUCLEOTIDE SEQUENCE [LARGE SCALE GENOMIC DNA]</scope>
    <source>
        <strain evidence="12 13">CCMP1776</strain>
    </source>
</reference>
<keyword evidence="13" id="KW-1185">Reference proteome</keyword>
<dbReference type="PROSITE" id="PS50893">
    <property type="entry name" value="ABC_TRANSPORTER_2"/>
    <property type="match status" value="2"/>
</dbReference>
<protein>
    <recommendedName>
        <fullName evidence="11">ABC transporter domain-containing protein</fullName>
    </recommendedName>
</protein>
<dbReference type="Pfam" id="PF00005">
    <property type="entry name" value="ABC_tran"/>
    <property type="match status" value="2"/>
</dbReference>
<dbReference type="InterPro" id="IPR003593">
    <property type="entry name" value="AAA+_ATPase"/>
</dbReference>
<keyword evidence="7" id="KW-0067">ATP-binding</keyword>
<evidence type="ECO:0000256" key="3">
    <source>
        <dbReference type="ARBA" id="ARBA00022448"/>
    </source>
</evidence>
<evidence type="ECO:0000256" key="5">
    <source>
        <dbReference type="ARBA" id="ARBA00022737"/>
    </source>
</evidence>
<feature type="transmembrane region" description="Helical" evidence="10">
    <location>
        <begin position="314"/>
        <end position="337"/>
    </location>
</feature>
<accession>A0A4D9D3B3</accession>
<dbReference type="PANTHER" id="PTHR19229">
    <property type="entry name" value="ATP-BINDING CASSETTE TRANSPORTER SUBFAMILY A ABCA"/>
    <property type="match status" value="1"/>
</dbReference>
<dbReference type="PROSITE" id="PS00211">
    <property type="entry name" value="ABC_TRANSPORTER_1"/>
    <property type="match status" value="2"/>
</dbReference>
<comment type="similarity">
    <text evidence="2">Belongs to the ABC transporter superfamily. ABCA family.</text>
</comment>
<feature type="domain" description="ABC transporter" evidence="11">
    <location>
        <begin position="1398"/>
        <end position="1631"/>
    </location>
</feature>
<comment type="subcellular location">
    <subcellularLocation>
        <location evidence="1">Membrane</location>
        <topology evidence="1">Multi-pass membrane protein</topology>
    </subcellularLocation>
</comment>
<keyword evidence="4 10" id="KW-0812">Transmembrane</keyword>
<feature type="transmembrane region" description="Helical" evidence="10">
    <location>
        <begin position="279"/>
        <end position="302"/>
    </location>
</feature>